<evidence type="ECO:0000313" key="2">
    <source>
        <dbReference type="Proteomes" id="UP001321520"/>
    </source>
</evidence>
<proteinExistence type="predicted"/>
<evidence type="ECO:0000313" key="1">
    <source>
        <dbReference type="EMBL" id="WKD48235.1"/>
    </source>
</evidence>
<name>A0ABY9E6Z1_9GAMM</name>
<organism evidence="1 2">
    <name type="scientific">Microbulbifer spongiae</name>
    <dbReference type="NCBI Taxonomy" id="2944933"/>
    <lineage>
        <taxon>Bacteria</taxon>
        <taxon>Pseudomonadati</taxon>
        <taxon>Pseudomonadota</taxon>
        <taxon>Gammaproteobacteria</taxon>
        <taxon>Cellvibrionales</taxon>
        <taxon>Microbulbiferaceae</taxon>
        <taxon>Microbulbifer</taxon>
    </lineage>
</organism>
<dbReference type="Proteomes" id="UP001321520">
    <property type="component" value="Chromosome"/>
</dbReference>
<keyword evidence="2" id="KW-1185">Reference proteome</keyword>
<accession>A0ABY9E6Z1</accession>
<dbReference type="RefSeq" id="WP_301413907.1">
    <property type="nucleotide sequence ID" value="NZ_CP098023.1"/>
</dbReference>
<reference evidence="1 2" key="1">
    <citation type="submission" date="2022-05" db="EMBL/GenBank/DDBJ databases">
        <title>Microbulbifer sp. nov., isolated from sponge.</title>
        <authorList>
            <person name="Gao L."/>
        </authorList>
    </citation>
    <scope>NUCLEOTIDE SEQUENCE [LARGE SCALE GENOMIC DNA]</scope>
    <source>
        <strain evidence="1 2">MI-G</strain>
    </source>
</reference>
<dbReference type="EMBL" id="CP098023">
    <property type="protein sequence ID" value="WKD48235.1"/>
    <property type="molecule type" value="Genomic_DNA"/>
</dbReference>
<sequence length="59" mass="6497">MEDSDLFVLYCVNERAQQTGLPPCELARALLQIPPEQIKAAADADRAYRKSFASNGGEK</sequence>
<protein>
    <submittedName>
        <fullName evidence="1">Uncharacterized protein</fullName>
    </submittedName>
</protein>
<gene>
    <name evidence="1" type="ORF">M8T91_09810</name>
</gene>